<organism evidence="1 2">
    <name type="scientific">Chiloscyllium punctatum</name>
    <name type="common">Brownbanded bambooshark</name>
    <name type="synonym">Hemiscyllium punctatum</name>
    <dbReference type="NCBI Taxonomy" id="137246"/>
    <lineage>
        <taxon>Eukaryota</taxon>
        <taxon>Metazoa</taxon>
        <taxon>Chordata</taxon>
        <taxon>Craniata</taxon>
        <taxon>Vertebrata</taxon>
        <taxon>Chondrichthyes</taxon>
        <taxon>Elasmobranchii</taxon>
        <taxon>Galeomorphii</taxon>
        <taxon>Galeoidea</taxon>
        <taxon>Orectolobiformes</taxon>
        <taxon>Hemiscylliidae</taxon>
        <taxon>Chiloscyllium</taxon>
    </lineage>
</organism>
<dbReference type="STRING" id="137246.A0A401TNN9"/>
<feature type="non-terminal residue" evidence="1">
    <location>
        <position position="55"/>
    </location>
</feature>
<protein>
    <submittedName>
        <fullName evidence="1">Uncharacterized protein</fullName>
    </submittedName>
</protein>
<accession>A0A401TNN9</accession>
<keyword evidence="2" id="KW-1185">Reference proteome</keyword>
<name>A0A401TNN9_CHIPU</name>
<evidence type="ECO:0000313" key="1">
    <source>
        <dbReference type="EMBL" id="GCC44255.1"/>
    </source>
</evidence>
<proteinExistence type="predicted"/>
<gene>
    <name evidence="1" type="ORF">chiPu_0028263</name>
</gene>
<sequence>MVKLKWESSSSIWSSIMGRVTNPFSVLMFWDSAKETSDQLEIRKIRVKAGETQKR</sequence>
<comment type="caution">
    <text evidence="1">The sequence shown here is derived from an EMBL/GenBank/DDBJ whole genome shotgun (WGS) entry which is preliminary data.</text>
</comment>
<reference evidence="1 2" key="1">
    <citation type="journal article" date="2018" name="Nat. Ecol. Evol.">
        <title>Shark genomes provide insights into elasmobranch evolution and the origin of vertebrates.</title>
        <authorList>
            <person name="Hara Y"/>
            <person name="Yamaguchi K"/>
            <person name="Onimaru K"/>
            <person name="Kadota M"/>
            <person name="Koyanagi M"/>
            <person name="Keeley SD"/>
            <person name="Tatsumi K"/>
            <person name="Tanaka K"/>
            <person name="Motone F"/>
            <person name="Kageyama Y"/>
            <person name="Nozu R"/>
            <person name="Adachi N"/>
            <person name="Nishimura O"/>
            <person name="Nakagawa R"/>
            <person name="Tanegashima C"/>
            <person name="Kiyatake I"/>
            <person name="Matsumoto R"/>
            <person name="Murakumo K"/>
            <person name="Nishida K"/>
            <person name="Terakita A"/>
            <person name="Kuratani S"/>
            <person name="Sato K"/>
            <person name="Hyodo S Kuraku.S."/>
        </authorList>
    </citation>
    <scope>NUCLEOTIDE SEQUENCE [LARGE SCALE GENOMIC DNA]</scope>
</reference>
<evidence type="ECO:0000313" key="2">
    <source>
        <dbReference type="Proteomes" id="UP000287033"/>
    </source>
</evidence>
<dbReference type="EMBL" id="BEZZ01127476">
    <property type="protein sequence ID" value="GCC44255.1"/>
    <property type="molecule type" value="Genomic_DNA"/>
</dbReference>
<dbReference type="Proteomes" id="UP000287033">
    <property type="component" value="Unassembled WGS sequence"/>
</dbReference>
<dbReference type="AlphaFoldDB" id="A0A401TNN9"/>